<proteinExistence type="predicted"/>
<feature type="domain" description="DUF559" evidence="1">
    <location>
        <begin position="192"/>
        <end position="275"/>
    </location>
</feature>
<reference evidence="2 3" key="1">
    <citation type="submission" date="2023-11" db="EMBL/GenBank/DDBJ databases">
        <title>Genome sequence of Microbacterium rhizosphaerae KACC 19337.</title>
        <authorList>
            <person name="Choi H."/>
            <person name="Kim S."/>
            <person name="Kim Y."/>
            <person name="Kwon S.-W."/>
            <person name="Heo J."/>
        </authorList>
    </citation>
    <scope>NUCLEOTIDE SEQUENCE [LARGE SCALE GENOMIC DNA]</scope>
    <source>
        <strain evidence="2 3">KACC 19337</strain>
    </source>
</reference>
<sequence length="284" mass="30872">MPLTTRVDAAVADIASAGGIVRSTTLLAAGHSQRVLDAAIAGGLLRRVRRVWLAGPTADPHRVAAARAGVLLSCVTEARRLGLWVMDDEARAHVAAPRHRGHVVVAPGTVVHWARPVVPRGRDDLSDPIENVLALVASCCPFEHALAVWESAVRKQLVDPLTLRRLPFTGAAREVRAHLSPVSDSGLETLFLVRSRRWGVSVVPQVWIAGHDVDFLVGDRLVVQIDGGTHVGAQRTSDIEHDARLTLMGYHVIRISYDHVINRWQQVQGVILQALAQGLHQIRA</sequence>
<organism evidence="2 3">
    <name type="scientific">Microbacterium rhizosphaerae</name>
    <dbReference type="NCBI Taxonomy" id="1678237"/>
    <lineage>
        <taxon>Bacteria</taxon>
        <taxon>Bacillati</taxon>
        <taxon>Actinomycetota</taxon>
        <taxon>Actinomycetes</taxon>
        <taxon>Micrococcales</taxon>
        <taxon>Microbacteriaceae</taxon>
        <taxon>Microbacterium</taxon>
    </lineage>
</organism>
<gene>
    <name evidence="2" type="ORF">SM116_08315</name>
</gene>
<protein>
    <submittedName>
        <fullName evidence="2">DUF559 domain-containing protein</fullName>
    </submittedName>
</protein>
<dbReference type="RefSeq" id="WP_320943971.1">
    <property type="nucleotide sequence ID" value="NZ_BAABEU010000007.1"/>
</dbReference>
<evidence type="ECO:0000259" key="1">
    <source>
        <dbReference type="Pfam" id="PF04480"/>
    </source>
</evidence>
<accession>A0ABZ0SR85</accession>
<dbReference type="Proteomes" id="UP001323798">
    <property type="component" value="Chromosome"/>
</dbReference>
<name>A0ABZ0SR85_9MICO</name>
<keyword evidence="3" id="KW-1185">Reference proteome</keyword>
<evidence type="ECO:0000313" key="3">
    <source>
        <dbReference type="Proteomes" id="UP001323798"/>
    </source>
</evidence>
<dbReference type="InterPro" id="IPR007569">
    <property type="entry name" value="DUF559"/>
</dbReference>
<dbReference type="EMBL" id="CP139368">
    <property type="protein sequence ID" value="WPR91270.1"/>
    <property type="molecule type" value="Genomic_DNA"/>
</dbReference>
<evidence type="ECO:0000313" key="2">
    <source>
        <dbReference type="EMBL" id="WPR91270.1"/>
    </source>
</evidence>
<dbReference type="Gene3D" id="3.40.960.10">
    <property type="entry name" value="VSR Endonuclease"/>
    <property type="match status" value="1"/>
</dbReference>
<dbReference type="Pfam" id="PF04480">
    <property type="entry name" value="DUF559"/>
    <property type="match status" value="1"/>
</dbReference>